<name>A0A229NYQ8_9BACL</name>
<keyword evidence="1" id="KW-0805">Transcription regulation</keyword>
<accession>A0A229NYQ8</accession>
<sequence>MERHLKEDIEFADVARHASVSRFHLHRIFQRHIGMSAASYLRERRLACAATELLNSSKRILDIALEYRFAGQDYFTRSFKREYGLTPRVYRNAFRSFRPKNKEDNSMENFAKKQLPPGWMLTGVYPHQYEIGIDRTTVHRGKASGYIQAGASADASGFGTMMQTFRAEKYRGKRVRLSAFVKTENVDQWSGLWMRIDDNSENPLKFDNMQDRPLTGTTDWNPYPIVLDVPESAEAIAFGLLLSGSGKVWVDGLRIEEVDLSVPLTAGDETLADALPDEPFNLDFELEPSNAV</sequence>
<evidence type="ECO:0000256" key="1">
    <source>
        <dbReference type="ARBA" id="ARBA00023015"/>
    </source>
</evidence>
<dbReference type="PROSITE" id="PS00041">
    <property type="entry name" value="HTH_ARAC_FAMILY_1"/>
    <property type="match status" value="1"/>
</dbReference>
<evidence type="ECO:0000313" key="5">
    <source>
        <dbReference type="EMBL" id="OXM15063.1"/>
    </source>
</evidence>
<dbReference type="SMART" id="SM00342">
    <property type="entry name" value="HTH_ARAC"/>
    <property type="match status" value="1"/>
</dbReference>
<dbReference type="PANTHER" id="PTHR47504">
    <property type="entry name" value="RIGHT ORIGIN-BINDING PROTEIN"/>
    <property type="match status" value="1"/>
</dbReference>
<protein>
    <submittedName>
        <fullName evidence="5">AraC family transcriptional regulator</fullName>
    </submittedName>
</protein>
<dbReference type="AlphaFoldDB" id="A0A229NYQ8"/>
<evidence type="ECO:0000313" key="6">
    <source>
        <dbReference type="Proteomes" id="UP000215145"/>
    </source>
</evidence>
<evidence type="ECO:0000256" key="3">
    <source>
        <dbReference type="ARBA" id="ARBA00023163"/>
    </source>
</evidence>
<dbReference type="Pfam" id="PF12833">
    <property type="entry name" value="HTH_18"/>
    <property type="match status" value="1"/>
</dbReference>
<dbReference type="Gene3D" id="1.10.10.60">
    <property type="entry name" value="Homeodomain-like"/>
    <property type="match status" value="2"/>
</dbReference>
<dbReference type="EMBL" id="NMUQ01000002">
    <property type="protein sequence ID" value="OXM15063.1"/>
    <property type="molecule type" value="Genomic_DNA"/>
</dbReference>
<dbReference type="Gene3D" id="2.60.120.260">
    <property type="entry name" value="Galactose-binding domain-like"/>
    <property type="match status" value="1"/>
</dbReference>
<dbReference type="InterPro" id="IPR050959">
    <property type="entry name" value="MarA-like"/>
</dbReference>
<dbReference type="SUPFAM" id="SSF46689">
    <property type="entry name" value="Homeodomain-like"/>
    <property type="match status" value="2"/>
</dbReference>
<dbReference type="PROSITE" id="PS01124">
    <property type="entry name" value="HTH_ARAC_FAMILY_2"/>
    <property type="match status" value="1"/>
</dbReference>
<keyword evidence="2" id="KW-0238">DNA-binding</keyword>
<dbReference type="InterPro" id="IPR020449">
    <property type="entry name" value="Tscrpt_reg_AraC-type_HTH"/>
</dbReference>
<proteinExistence type="predicted"/>
<feature type="domain" description="HTH araC/xylS-type" evidence="4">
    <location>
        <begin position="1"/>
        <end position="93"/>
    </location>
</feature>
<evidence type="ECO:0000256" key="2">
    <source>
        <dbReference type="ARBA" id="ARBA00023125"/>
    </source>
</evidence>
<gene>
    <name evidence="5" type="ORF">CGZ75_13745</name>
</gene>
<dbReference type="GO" id="GO:0003700">
    <property type="term" value="F:DNA-binding transcription factor activity"/>
    <property type="evidence" value="ECO:0007669"/>
    <property type="project" value="InterPro"/>
</dbReference>
<keyword evidence="3" id="KW-0804">Transcription</keyword>
<evidence type="ECO:0000259" key="4">
    <source>
        <dbReference type="PROSITE" id="PS01124"/>
    </source>
</evidence>
<dbReference type="PRINTS" id="PR00032">
    <property type="entry name" value="HTHARAC"/>
</dbReference>
<organism evidence="5 6">
    <name type="scientific">Paenibacillus herberti</name>
    <dbReference type="NCBI Taxonomy" id="1619309"/>
    <lineage>
        <taxon>Bacteria</taxon>
        <taxon>Bacillati</taxon>
        <taxon>Bacillota</taxon>
        <taxon>Bacilli</taxon>
        <taxon>Bacillales</taxon>
        <taxon>Paenibacillaceae</taxon>
        <taxon>Paenibacillus</taxon>
    </lineage>
</organism>
<dbReference type="GO" id="GO:0043565">
    <property type="term" value="F:sequence-specific DNA binding"/>
    <property type="evidence" value="ECO:0007669"/>
    <property type="project" value="InterPro"/>
</dbReference>
<dbReference type="Proteomes" id="UP000215145">
    <property type="component" value="Unassembled WGS sequence"/>
</dbReference>
<dbReference type="OrthoDB" id="8365150at2"/>
<dbReference type="InterPro" id="IPR009057">
    <property type="entry name" value="Homeodomain-like_sf"/>
</dbReference>
<dbReference type="InterPro" id="IPR018060">
    <property type="entry name" value="HTH_AraC"/>
</dbReference>
<comment type="caution">
    <text evidence="5">The sequence shown here is derived from an EMBL/GenBank/DDBJ whole genome shotgun (WGS) entry which is preliminary data.</text>
</comment>
<reference evidence="5 6" key="1">
    <citation type="submission" date="2017-07" db="EMBL/GenBank/DDBJ databases">
        <title>Paenibacillus herberti R33 genome sequencing and assembly.</title>
        <authorList>
            <person name="Su W."/>
        </authorList>
    </citation>
    <scope>NUCLEOTIDE SEQUENCE [LARGE SCALE GENOMIC DNA]</scope>
    <source>
        <strain evidence="5 6">R33</strain>
    </source>
</reference>
<keyword evidence="6" id="KW-1185">Reference proteome</keyword>
<dbReference type="PANTHER" id="PTHR47504:SF6">
    <property type="entry name" value="ARAC-FAMILY TRANSCRIPTIONAL REGULATOR"/>
    <property type="match status" value="1"/>
</dbReference>
<dbReference type="InterPro" id="IPR018062">
    <property type="entry name" value="HTH_AraC-typ_CS"/>
</dbReference>